<dbReference type="SMART" id="SM01233">
    <property type="entry name" value="HABP4_PAI-RBP1"/>
    <property type="match status" value="1"/>
</dbReference>
<feature type="compositionally biased region" description="Basic and acidic residues" evidence="1">
    <location>
        <begin position="124"/>
        <end position="141"/>
    </location>
</feature>
<protein>
    <recommendedName>
        <fullName evidence="2">Hyaluronan/mRNA-binding protein domain-containing protein</fullName>
    </recommendedName>
</protein>
<name>A0A177TY51_9BASI</name>
<evidence type="ECO:0000313" key="4">
    <source>
        <dbReference type="Proteomes" id="UP000077521"/>
    </source>
</evidence>
<dbReference type="AlphaFoldDB" id="A0A177TY51"/>
<feature type="region of interest" description="Disordered" evidence="1">
    <location>
        <begin position="1"/>
        <end position="212"/>
    </location>
</feature>
<feature type="compositionally biased region" description="Basic residues" evidence="1">
    <location>
        <begin position="113"/>
        <end position="123"/>
    </location>
</feature>
<dbReference type="GO" id="GO:0005737">
    <property type="term" value="C:cytoplasm"/>
    <property type="evidence" value="ECO:0007669"/>
    <property type="project" value="TreeGrafter"/>
</dbReference>
<feature type="domain" description="Hyaluronan/mRNA-binding protein" evidence="2">
    <location>
        <begin position="122"/>
        <end position="243"/>
    </location>
</feature>
<evidence type="ECO:0000256" key="1">
    <source>
        <dbReference type="SAM" id="MobiDB-lite"/>
    </source>
</evidence>
<dbReference type="Gene3D" id="6.10.140.1040">
    <property type="match status" value="1"/>
</dbReference>
<evidence type="ECO:0000313" key="3">
    <source>
        <dbReference type="EMBL" id="KAE8260852.1"/>
    </source>
</evidence>
<dbReference type="Proteomes" id="UP000077521">
    <property type="component" value="Unassembled WGS sequence"/>
</dbReference>
<dbReference type="GO" id="GO:0005634">
    <property type="term" value="C:nucleus"/>
    <property type="evidence" value="ECO:0007669"/>
    <property type="project" value="TreeGrafter"/>
</dbReference>
<keyword evidence="4" id="KW-1185">Reference proteome</keyword>
<organism evidence="3 4">
    <name type="scientific">Tilletia indica</name>
    <dbReference type="NCBI Taxonomy" id="43049"/>
    <lineage>
        <taxon>Eukaryota</taxon>
        <taxon>Fungi</taxon>
        <taxon>Dikarya</taxon>
        <taxon>Basidiomycota</taxon>
        <taxon>Ustilaginomycotina</taxon>
        <taxon>Exobasidiomycetes</taxon>
        <taxon>Tilletiales</taxon>
        <taxon>Tilletiaceae</taxon>
        <taxon>Tilletia</taxon>
    </lineage>
</organism>
<feature type="compositionally biased region" description="Basic and acidic residues" evidence="1">
    <location>
        <begin position="148"/>
        <end position="170"/>
    </location>
</feature>
<gene>
    <name evidence="3" type="ORF">A4X13_0g77</name>
</gene>
<dbReference type="InterPro" id="IPR039764">
    <property type="entry name" value="HABP4/SERBP1-like"/>
</dbReference>
<accession>A0A177TY51</accession>
<reference evidence="3" key="2">
    <citation type="journal article" date="2019" name="IMA Fungus">
        <title>Genome sequencing and comparison of five Tilletia species to identify candidate genes for the detection of regulated species infecting wheat.</title>
        <authorList>
            <person name="Nguyen H.D.T."/>
            <person name="Sultana T."/>
            <person name="Kesanakurti P."/>
            <person name="Hambleton S."/>
        </authorList>
    </citation>
    <scope>NUCLEOTIDE SEQUENCE</scope>
    <source>
        <strain evidence="3">DAOMC 236416</strain>
    </source>
</reference>
<feature type="compositionally biased region" description="Gly residues" evidence="1">
    <location>
        <begin position="346"/>
        <end position="357"/>
    </location>
</feature>
<sequence>MSVASQNPFALLREDGDDSPAPTTAPKPSPNNPSSLPAAPRAGASVAPPNNRNAAVPGSGGRPSNRGTGTGSYPRGGGRGGAPRGPAAAGGEEEGAPARNREPRGDRGGARGGRGRGGPRGRGRPFDRHSQTGREDSEKRIAQGWGGDDAKRELDNEDKAVADANADKNGEGPIANGDAAPAADGEAGADGAAATKEAASAPVPTIPEEEVDNTKTLDEFLAEQTAKRATLGGSKEARAAQDDQWKDFGTPLVKNTEGEAYYVKQAKDEAAASAAAAKTAKARNQKQFLEIDQTYSTPAGGADRGGRGGRGRGEGRGGYRGGRGGGEGGARGGGARGGEGSRGRGASRGGASRGGANAGVNLSDQSAFPSLS</sequence>
<feature type="compositionally biased region" description="Gly residues" evidence="1">
    <location>
        <begin position="68"/>
        <end position="83"/>
    </location>
</feature>
<evidence type="ECO:0000259" key="2">
    <source>
        <dbReference type="SMART" id="SM01233"/>
    </source>
</evidence>
<dbReference type="EMBL" id="LWDF02000002">
    <property type="protein sequence ID" value="KAE8260852.1"/>
    <property type="molecule type" value="Genomic_DNA"/>
</dbReference>
<feature type="compositionally biased region" description="Gly residues" evidence="1">
    <location>
        <begin position="318"/>
        <end position="340"/>
    </location>
</feature>
<feature type="compositionally biased region" description="Basic and acidic residues" evidence="1">
    <location>
        <begin position="99"/>
        <end position="109"/>
    </location>
</feature>
<dbReference type="PANTHER" id="PTHR12299:SF17">
    <property type="entry name" value="AT19571P-RELATED"/>
    <property type="match status" value="1"/>
</dbReference>
<comment type="caution">
    <text evidence="3">The sequence shown here is derived from an EMBL/GenBank/DDBJ whole genome shotgun (WGS) entry which is preliminary data.</text>
</comment>
<dbReference type="GO" id="GO:0003723">
    <property type="term" value="F:RNA binding"/>
    <property type="evidence" value="ECO:0007669"/>
    <property type="project" value="InterPro"/>
</dbReference>
<reference evidence="3" key="1">
    <citation type="submission" date="2016-04" db="EMBL/GenBank/DDBJ databases">
        <authorList>
            <person name="Nguyen H.D."/>
            <person name="Samba Siva P."/>
            <person name="Cullis J."/>
            <person name="Levesque C.A."/>
            <person name="Hambleton S."/>
        </authorList>
    </citation>
    <scope>NUCLEOTIDE SEQUENCE</scope>
    <source>
        <strain evidence="3">DAOMC 236416</strain>
    </source>
</reference>
<dbReference type="Pfam" id="PF04774">
    <property type="entry name" value="HABP4_PAI-RBP1"/>
    <property type="match status" value="1"/>
</dbReference>
<feature type="compositionally biased region" description="Polar residues" evidence="1">
    <location>
        <begin position="360"/>
        <end position="372"/>
    </location>
</feature>
<feature type="compositionally biased region" description="Low complexity" evidence="1">
    <location>
        <begin position="172"/>
        <end position="202"/>
    </location>
</feature>
<proteinExistence type="predicted"/>
<dbReference type="InterPro" id="IPR006861">
    <property type="entry name" value="HABP4_PAIRBP1-bd"/>
</dbReference>
<dbReference type="PANTHER" id="PTHR12299">
    <property type="entry name" value="HYALURONIC ACID-BINDING PROTEIN 4"/>
    <property type="match status" value="1"/>
</dbReference>
<feature type="region of interest" description="Disordered" evidence="1">
    <location>
        <begin position="275"/>
        <end position="372"/>
    </location>
</feature>